<dbReference type="SUPFAM" id="SSF53756">
    <property type="entry name" value="UDP-Glycosyltransferase/glycogen phosphorylase"/>
    <property type="match status" value="1"/>
</dbReference>
<dbReference type="InterPro" id="IPR001173">
    <property type="entry name" value="Glyco_trans_2-like"/>
</dbReference>
<reference evidence="2 3" key="1">
    <citation type="submission" date="2019-02" db="EMBL/GenBank/DDBJ databases">
        <authorList>
            <person name="Li S.-H."/>
        </authorList>
    </citation>
    <scope>NUCLEOTIDE SEQUENCE [LARGE SCALE GENOMIC DNA]</scope>
    <source>
        <strain evidence="2 3">IMCC14385</strain>
    </source>
</reference>
<evidence type="ECO:0000313" key="2">
    <source>
        <dbReference type="EMBL" id="QFU74408.1"/>
    </source>
</evidence>
<sequence length="1429" mass="160109">MTRIALVCSEPIRDCMAGSGIRYFEMARALADGGFIVSLYSPAPLDGTDSGPLLADNFRVNYITELEGVAASADIVIVQGHLSRDILSARANAFVVVDLYDPTLVSHACYADEQGSGLFEKEYLQWQEMLRYGDFFLSACEIQRSFYLGLLAAEGRISSDLLLRDPSLRSLIDNVPFGLSSDVPDHDPWLPPKEQGQFRILFGGLYDWYDPWTLLYALDDERLADCCLLIVRNPNPESTPQRLLEEVEAWCREREWPESRLQLVDWVPHRRRYDLLRDVDLLACPHPDSLESTLSFRTRFMEALQVDCPVIATEGGAASELVKSADSGAVVAPRDIEGLRNAILKRVSLRLRGDELHTADSIDLNSYQWRECVKPLSDYCRRVMSNGITIAETEATDSNCGGSGYCKSVYSVLIATFNRMDVLPEVITALENQQYAPPFELIIINDGSEDDTRRWLDSYTFKCPTRVVHQSNVGPAKSRNLAIDMALGEYIALLGDDTVPAKNWLQSLFEAQLQHDYSCGRDLVAVGYTEWHEAIVPTPFLNHLDSTGWQFAFDKIKDPEYLPFNYFYGSNLSARRALLQSEKFSTEFPFPAWEDTELGYRLFKKGCQIRYVSRAVTRHQHPTDIARFAERQEKAGYSGAVLSELHPELAPMTWPKPWTLRYEKLAGIATFLSIWSGRVGLAAPALWDAVLNLRYAKGTARYLRRKDIAGSLDISALGPVYQWPIIYTPASENIQSNTGKVSQEKLMCTVGEHSSGHCLYGPGLRVYTDEELDVRFYLSGDVASEGDLPSVTIDIYDAGEGVILELLQLNNADLVDGYISLPFTAKEGQILEFRVYWHGRCQIVVERVEVHASADDSLSPVESITAPPAIADVRYVTAVPSSDSSFTAINTGWKLKRSPAGRLALYLRIDPLAAVELGSSFDLVVQYQDCDRGQLIFEYTPTPLGEGNDPQWAELSRHEFIGSGEKRCAVLRANDARLTGSHAGADFRLVVQGANVEEFDVFQVAPIMSPERRDSRHSYMLHGRYSVPGEPSKLAFDFPGKPTVSIIIPVYNNFHYTLQCLHAIYGHSPPIYEVIIVDDGSTDETADAVLKIPGVRLVRQPSNLGFAKACNKGADQASTDWFLFLNNDTVPQPGWLSSLIACAERTPEFGTVGSKLIFPQTGEIQSAGVKFGKYMLPEEDQQYVQPTNPTADVDREVYALTGASFLFSRESFFKVGGFDEAYQNGFEDTDICLKLLEVGRRVILCARSEVLHYTSASEGRFSSKNDKSNMEIFRRRWHRFLRDKQCYVSERYLGPETLPLEYNGDCQNFKFQTGERRNGQVYCEPGTDPDGHCAFGPNFFVGKDMGIKAIFNLDVPAREGEKTLLTLDIYDCANDQILVIENFSAKDVTREASSLEVEAKEGQILEFRVYWHGGSEITFQSVELRELNG</sequence>
<protein>
    <submittedName>
        <fullName evidence="2">Glycosyltransferase</fullName>
    </submittedName>
</protein>
<dbReference type="Gene3D" id="3.40.50.2000">
    <property type="entry name" value="Glycogen Phosphorylase B"/>
    <property type="match status" value="1"/>
</dbReference>
<keyword evidence="2" id="KW-0808">Transferase</keyword>
<dbReference type="GO" id="GO:0016757">
    <property type="term" value="F:glycosyltransferase activity"/>
    <property type="evidence" value="ECO:0007669"/>
    <property type="project" value="UniProtKB-KW"/>
</dbReference>
<dbReference type="CDD" id="cd04186">
    <property type="entry name" value="GT_2_like_c"/>
    <property type="match status" value="1"/>
</dbReference>
<keyword evidence="3" id="KW-1185">Reference proteome</keyword>
<evidence type="ECO:0000313" key="3">
    <source>
        <dbReference type="Proteomes" id="UP000326287"/>
    </source>
</evidence>
<dbReference type="Proteomes" id="UP000326287">
    <property type="component" value="Chromosome"/>
</dbReference>
<dbReference type="CDD" id="cd00761">
    <property type="entry name" value="Glyco_tranf_GTA_type"/>
    <property type="match status" value="1"/>
</dbReference>
<dbReference type="RefSeq" id="WP_152660520.1">
    <property type="nucleotide sequence ID" value="NZ_CP036422.1"/>
</dbReference>
<dbReference type="Gene3D" id="3.90.550.10">
    <property type="entry name" value="Spore Coat Polysaccharide Biosynthesis Protein SpsA, Chain A"/>
    <property type="match status" value="2"/>
</dbReference>
<evidence type="ECO:0000259" key="1">
    <source>
        <dbReference type="Pfam" id="PF00535"/>
    </source>
</evidence>
<proteinExistence type="predicted"/>
<dbReference type="Pfam" id="PF13692">
    <property type="entry name" value="Glyco_trans_1_4"/>
    <property type="match status" value="1"/>
</dbReference>
<gene>
    <name evidence="2" type="ORF">EY643_01375</name>
</gene>
<organism evidence="2 3">
    <name type="scientific">Halioglobus maricola</name>
    <dbReference type="NCBI Taxonomy" id="2601894"/>
    <lineage>
        <taxon>Bacteria</taxon>
        <taxon>Pseudomonadati</taxon>
        <taxon>Pseudomonadota</taxon>
        <taxon>Gammaproteobacteria</taxon>
        <taxon>Cellvibrionales</taxon>
        <taxon>Halieaceae</taxon>
        <taxon>Halioglobus</taxon>
    </lineage>
</organism>
<dbReference type="EMBL" id="CP036422">
    <property type="protein sequence ID" value="QFU74408.1"/>
    <property type="molecule type" value="Genomic_DNA"/>
</dbReference>
<dbReference type="PANTHER" id="PTHR43179">
    <property type="entry name" value="RHAMNOSYLTRANSFERASE WBBL"/>
    <property type="match status" value="1"/>
</dbReference>
<dbReference type="KEGG" id="halc:EY643_01375"/>
<feature type="domain" description="Glycosyltransferase 2-like" evidence="1">
    <location>
        <begin position="411"/>
        <end position="536"/>
    </location>
</feature>
<accession>A0A5P9NHA6</accession>
<dbReference type="InterPro" id="IPR029044">
    <property type="entry name" value="Nucleotide-diphossugar_trans"/>
</dbReference>
<dbReference type="OrthoDB" id="9807209at2"/>
<name>A0A5P9NHA6_9GAMM</name>
<dbReference type="Pfam" id="PF00535">
    <property type="entry name" value="Glycos_transf_2"/>
    <property type="match status" value="2"/>
</dbReference>
<feature type="domain" description="Glycosyltransferase 2-like" evidence="1">
    <location>
        <begin position="1045"/>
        <end position="1155"/>
    </location>
</feature>
<dbReference type="SUPFAM" id="SSF53448">
    <property type="entry name" value="Nucleotide-diphospho-sugar transferases"/>
    <property type="match status" value="2"/>
</dbReference>
<dbReference type="PANTHER" id="PTHR43179:SF7">
    <property type="entry name" value="RHAMNOSYLTRANSFERASE WBBL"/>
    <property type="match status" value="1"/>
</dbReference>